<evidence type="ECO:0008006" key="2">
    <source>
        <dbReference type="Google" id="ProtNLM"/>
    </source>
</evidence>
<dbReference type="PANTHER" id="PTHR34817:SF1">
    <property type="entry name" value="NUCLEOTIDYLTRANSFERASE"/>
    <property type="match status" value="1"/>
</dbReference>
<sequence length="302" mass="34757">MSSVVSDLHQKGFIKSVPSFVIGGSQYEVIMGSMAYGVSNDSSDMDIYGFCIPPREYVFPHLRGEIAGFSTEGPQFQQYQEHHIYDAAAVGGKGREYDLAIYSIVKYFKLCMDNNPNMVDSLFVPRRCVLHSTVIGDMVREQRKEFLHKGAWHKFKGYAFAQMRKLKTKKPEGKRKEMIDKFGYDVKFAYHVVRLLDEVEQILIEGDIDLERNREQLKAIRRGEWNVAEIEEYFATKEKDLESLYTACKLPHKPDEGKIQTLLLNCLEQHYGDLSQCVVDQDEAIKALRDIDKIVSNVKSLY</sequence>
<dbReference type="EMBL" id="UOFL01000079">
    <property type="protein sequence ID" value="VAW75364.1"/>
    <property type="molecule type" value="Genomic_DNA"/>
</dbReference>
<organism evidence="1">
    <name type="scientific">hydrothermal vent metagenome</name>
    <dbReference type="NCBI Taxonomy" id="652676"/>
    <lineage>
        <taxon>unclassified sequences</taxon>
        <taxon>metagenomes</taxon>
        <taxon>ecological metagenomes</taxon>
    </lineage>
</organism>
<protein>
    <recommendedName>
        <fullName evidence="2">Nucleotidyltransferase</fullName>
    </recommendedName>
</protein>
<dbReference type="AlphaFoldDB" id="A0A3B0Z230"/>
<proteinExistence type="predicted"/>
<reference evidence="1" key="1">
    <citation type="submission" date="2018-06" db="EMBL/GenBank/DDBJ databases">
        <authorList>
            <person name="Zhirakovskaya E."/>
        </authorList>
    </citation>
    <scope>NUCLEOTIDE SEQUENCE</scope>
</reference>
<accession>A0A3B0Z230</accession>
<dbReference type="Pfam" id="PF10127">
    <property type="entry name" value="RlaP"/>
    <property type="match status" value="1"/>
</dbReference>
<gene>
    <name evidence="1" type="ORF">MNBD_GAMMA12-2799</name>
</gene>
<dbReference type="InterPro" id="IPR018775">
    <property type="entry name" value="RlaP"/>
</dbReference>
<dbReference type="PANTHER" id="PTHR34817">
    <property type="entry name" value="NUCLEOTIDYLTRANSFERASE"/>
    <property type="match status" value="1"/>
</dbReference>
<name>A0A3B0Z230_9ZZZZ</name>
<evidence type="ECO:0000313" key="1">
    <source>
        <dbReference type="EMBL" id="VAW75364.1"/>
    </source>
</evidence>